<organism evidence="1">
    <name type="scientific">marine sediment metagenome</name>
    <dbReference type="NCBI Taxonomy" id="412755"/>
    <lineage>
        <taxon>unclassified sequences</taxon>
        <taxon>metagenomes</taxon>
        <taxon>ecological metagenomes</taxon>
    </lineage>
</organism>
<protein>
    <submittedName>
        <fullName evidence="1">Uncharacterized protein</fullName>
    </submittedName>
</protein>
<gene>
    <name evidence="1" type="ORF">S01H1_34256</name>
</gene>
<name>X0VNU6_9ZZZZ</name>
<reference evidence="1" key="1">
    <citation type="journal article" date="2014" name="Front. Microbiol.">
        <title>High frequency of phylogenetically diverse reductive dehalogenase-homologous genes in deep subseafloor sedimentary metagenomes.</title>
        <authorList>
            <person name="Kawai M."/>
            <person name="Futagami T."/>
            <person name="Toyoda A."/>
            <person name="Takaki Y."/>
            <person name="Nishi S."/>
            <person name="Hori S."/>
            <person name="Arai W."/>
            <person name="Tsubouchi T."/>
            <person name="Morono Y."/>
            <person name="Uchiyama I."/>
            <person name="Ito T."/>
            <person name="Fujiyama A."/>
            <person name="Inagaki F."/>
            <person name="Takami H."/>
        </authorList>
    </citation>
    <scope>NUCLEOTIDE SEQUENCE</scope>
    <source>
        <strain evidence="1">Expedition CK06-06</strain>
    </source>
</reference>
<accession>X0VNU6</accession>
<dbReference type="EMBL" id="BARS01021320">
    <property type="protein sequence ID" value="GAG02231.1"/>
    <property type="molecule type" value="Genomic_DNA"/>
</dbReference>
<proteinExistence type="predicted"/>
<comment type="caution">
    <text evidence="1">The sequence shown here is derived from an EMBL/GenBank/DDBJ whole genome shotgun (WGS) entry which is preliminary data.</text>
</comment>
<dbReference type="AlphaFoldDB" id="X0VNU6"/>
<feature type="non-terminal residue" evidence="1">
    <location>
        <position position="1"/>
    </location>
</feature>
<evidence type="ECO:0000313" key="1">
    <source>
        <dbReference type="EMBL" id="GAG02231.1"/>
    </source>
</evidence>
<sequence length="253" mass="26995">GVACMTTPGVIRDIQMAAGGEWRTLNMFSEAGRTALMSYGITGVYMGTAFIPNRANVLWCAGSIDTQATITAPMDTLDGVPDEADDQGWDSAQDGKTAYITVDSTAGFAAGDIIVIHKTRTDDYGVTGGVDPKEGSADWRVIDTVIGGTTFSITKPWLKDGYMSAAAGVYGYVTLAEHVHMTNFIADPGAIQMGVAQPPQVVEADPIDDVQKQHRVAWDYHGKTQLINHQGLRNVFTLGAMVNPGQMAVTHLV</sequence>